<feature type="transmembrane region" description="Helical" evidence="2">
    <location>
        <begin position="471"/>
        <end position="495"/>
    </location>
</feature>
<feature type="compositionally biased region" description="Basic and acidic residues" evidence="1">
    <location>
        <begin position="785"/>
        <end position="803"/>
    </location>
</feature>
<feature type="transmembrane region" description="Helical" evidence="2">
    <location>
        <begin position="442"/>
        <end position="459"/>
    </location>
</feature>
<comment type="caution">
    <text evidence="4">The sequence shown here is derived from an EMBL/GenBank/DDBJ whole genome shotgun (WGS) entry which is preliminary data.</text>
</comment>
<dbReference type="Pfam" id="PF01966">
    <property type="entry name" value="HD"/>
    <property type="match status" value="1"/>
</dbReference>
<dbReference type="InterPro" id="IPR006674">
    <property type="entry name" value="HD_domain"/>
</dbReference>
<dbReference type="Proteomes" id="UP001243717">
    <property type="component" value="Unassembled WGS sequence"/>
</dbReference>
<feature type="compositionally biased region" description="Basic and acidic residues" evidence="1">
    <location>
        <begin position="678"/>
        <end position="692"/>
    </location>
</feature>
<evidence type="ECO:0000256" key="1">
    <source>
        <dbReference type="SAM" id="MobiDB-lite"/>
    </source>
</evidence>
<sequence length="819" mass="91109">MVSFSKKNNSRKSLDSAKRKDGGRGKDSATTHFFETSKLIEIGLFLLFSALVIIICYLGQKPKGPRIILNQAAQSRIVSEFQFDYKSEVLTEAAAAATRAQVPPVFQRTFEPYEQFSQFINELNSAIAKNKIEHEAQGQDLLKEELLKTALNLIETHQLTLEPRTILELTTQITPKERSALFNDSLSVLKDIYTDGIYSASRSETADPHVTVIQLVDEEGRYNLPNARSLPDALVALRVRIDALSRDASTGRILFDIFREGLRPNLLYSAAGTNRAIKRAIDQLEPSIVSFKEGDTLIEPGAIITPAELERIAAYRKVELERNGNSLIFNKLFIERLILTTMLLITVYIYLKQGLRELHKRNRAIAITAVSILLNLLIIRIIMEIGESALINSRPSLSMLPYIAPYALAPIIVAVLVGGAPAVLSSLIIAVVFGIIQNNSVEFILIAFLSGVVGAYVSTNIRKRSKLVRSGLWAGATAAIAGAAVALLNGFSFNLVGQQTLVALIVGLLTGILAVGLLPIFEQLFKITTEITLLELTDFNHPLLRRMQMEAPGTYHHSLMVANLSENAAAAIGASPLLCRVCCFFHDIGKLVKPEYFTENQRDGINPHDEKNPSMSALVIKAHVKEGVEMARKNKLPRVIIDVIRQHHGTTLIQYFYHQAKEKAKETHLSTRAPFPEGSEKPKSKSKGKEEFKVDESTYRYDGPKPAFKESAIIFFADSVEAASRSLKKVTQPNVEELIDRIFKDRIEDGQLDNCPLTFHELDLIRKSFIYTVLNMLHARIEYPKSDAEKAKELEKENTEKNTESTPDANAKPGNQQPI</sequence>
<gene>
    <name evidence="4" type="ORF">QEH59_17460</name>
</gene>
<feature type="domain" description="HD/PDEase" evidence="3">
    <location>
        <begin position="550"/>
        <end position="732"/>
    </location>
</feature>
<keyword evidence="2" id="KW-0472">Membrane</keyword>
<dbReference type="EMBL" id="JARXIC010000054">
    <property type="protein sequence ID" value="MDQ8196226.1"/>
    <property type="molecule type" value="Genomic_DNA"/>
</dbReference>
<dbReference type="CDD" id="cd00077">
    <property type="entry name" value="HDc"/>
    <property type="match status" value="1"/>
</dbReference>
<feature type="transmembrane region" description="Helical" evidence="2">
    <location>
        <begin position="363"/>
        <end position="382"/>
    </location>
</feature>
<keyword evidence="2" id="KW-1133">Transmembrane helix</keyword>
<feature type="region of interest" description="Disordered" evidence="1">
    <location>
        <begin position="1"/>
        <end position="28"/>
    </location>
</feature>
<dbReference type="SMART" id="SM00471">
    <property type="entry name" value="HDc"/>
    <property type="match status" value="1"/>
</dbReference>
<proteinExistence type="predicted"/>
<dbReference type="PANTHER" id="PTHR36442">
    <property type="entry name" value="CYCLIC-DI-AMP PHOSPHODIESTERASE PGPH"/>
    <property type="match status" value="1"/>
</dbReference>
<organism evidence="4 5">
    <name type="scientific">Thalassobacterium sedimentorum</name>
    <dbReference type="NCBI Taxonomy" id="3041258"/>
    <lineage>
        <taxon>Bacteria</taxon>
        <taxon>Pseudomonadati</taxon>
        <taxon>Verrucomicrobiota</taxon>
        <taxon>Opitutia</taxon>
        <taxon>Puniceicoccales</taxon>
        <taxon>Coraliomargaritaceae</taxon>
        <taxon>Thalassobacterium</taxon>
    </lineage>
</organism>
<keyword evidence="2" id="KW-0812">Transmembrane</keyword>
<feature type="transmembrane region" description="Helical" evidence="2">
    <location>
        <begin position="403"/>
        <end position="436"/>
    </location>
</feature>
<feature type="compositionally biased region" description="Polar residues" evidence="1">
    <location>
        <begin position="805"/>
        <end position="819"/>
    </location>
</feature>
<feature type="region of interest" description="Disordered" evidence="1">
    <location>
        <begin position="785"/>
        <end position="819"/>
    </location>
</feature>
<accession>A0ABU1AN57</accession>
<evidence type="ECO:0000313" key="5">
    <source>
        <dbReference type="Proteomes" id="UP001243717"/>
    </source>
</evidence>
<protein>
    <submittedName>
        <fullName evidence="4">HDIG domain-containing protein</fullName>
    </submittedName>
</protein>
<dbReference type="InterPro" id="IPR003607">
    <property type="entry name" value="HD/PDEase_dom"/>
</dbReference>
<dbReference type="InterPro" id="IPR011624">
    <property type="entry name" value="Metal-dep_PHydrolase_7TM_extra"/>
</dbReference>
<dbReference type="RefSeq" id="WP_308986663.1">
    <property type="nucleotide sequence ID" value="NZ_JARXIC010000054.1"/>
</dbReference>
<dbReference type="SUPFAM" id="SSF109604">
    <property type="entry name" value="HD-domain/PDEase-like"/>
    <property type="match status" value="1"/>
</dbReference>
<dbReference type="NCBIfam" id="TIGR00277">
    <property type="entry name" value="HDIG"/>
    <property type="match status" value="1"/>
</dbReference>
<evidence type="ECO:0000256" key="2">
    <source>
        <dbReference type="SAM" id="Phobius"/>
    </source>
</evidence>
<name>A0ABU1AN57_9BACT</name>
<dbReference type="PANTHER" id="PTHR36442:SF1">
    <property type="entry name" value="CYCLIC-DI-AMP PHOSPHODIESTERASE PGPH"/>
    <property type="match status" value="1"/>
</dbReference>
<evidence type="ECO:0000313" key="4">
    <source>
        <dbReference type="EMBL" id="MDQ8196226.1"/>
    </source>
</evidence>
<feature type="compositionally biased region" description="Basic and acidic residues" evidence="1">
    <location>
        <begin position="12"/>
        <end position="28"/>
    </location>
</feature>
<dbReference type="Pfam" id="PF07698">
    <property type="entry name" value="7TM-7TMR_HD"/>
    <property type="match status" value="1"/>
</dbReference>
<keyword evidence="5" id="KW-1185">Reference proteome</keyword>
<feature type="transmembrane region" description="Helical" evidence="2">
    <location>
        <begin position="501"/>
        <end position="521"/>
    </location>
</feature>
<feature type="transmembrane region" description="Helical" evidence="2">
    <location>
        <begin position="39"/>
        <end position="59"/>
    </location>
</feature>
<dbReference type="Gene3D" id="1.10.3210.10">
    <property type="entry name" value="Hypothetical protein af1432"/>
    <property type="match status" value="1"/>
</dbReference>
<feature type="region of interest" description="Disordered" evidence="1">
    <location>
        <begin position="667"/>
        <end position="692"/>
    </location>
</feature>
<dbReference type="InterPro" id="IPR006675">
    <property type="entry name" value="HDIG_dom"/>
</dbReference>
<dbReference type="InterPro" id="IPR011621">
    <property type="entry name" value="Metal-dep_PHydrolase_7TM_intra"/>
</dbReference>
<dbReference type="Pfam" id="PF07697">
    <property type="entry name" value="7TMR-HDED"/>
    <property type="match status" value="1"/>
</dbReference>
<dbReference type="InterPro" id="IPR052722">
    <property type="entry name" value="PgpH_phosphodiesterase"/>
</dbReference>
<reference evidence="4 5" key="1">
    <citation type="submission" date="2023-04" db="EMBL/GenBank/DDBJ databases">
        <title>A novel bacteria isolated from coastal sediment.</title>
        <authorList>
            <person name="Liu X.-J."/>
            <person name="Du Z.-J."/>
        </authorList>
    </citation>
    <scope>NUCLEOTIDE SEQUENCE [LARGE SCALE GENOMIC DNA]</scope>
    <source>
        <strain evidence="4 5">SDUM461004</strain>
    </source>
</reference>
<evidence type="ECO:0000259" key="3">
    <source>
        <dbReference type="SMART" id="SM00471"/>
    </source>
</evidence>
<feature type="transmembrane region" description="Helical" evidence="2">
    <location>
        <begin position="332"/>
        <end position="351"/>
    </location>
</feature>